<gene>
    <name evidence="1" type="ORF">LCGC14_0499990</name>
</gene>
<reference evidence="1" key="1">
    <citation type="journal article" date="2015" name="Nature">
        <title>Complex archaea that bridge the gap between prokaryotes and eukaryotes.</title>
        <authorList>
            <person name="Spang A."/>
            <person name="Saw J.H."/>
            <person name="Jorgensen S.L."/>
            <person name="Zaremba-Niedzwiedzka K."/>
            <person name="Martijn J."/>
            <person name="Lind A.E."/>
            <person name="van Eijk R."/>
            <person name="Schleper C."/>
            <person name="Guy L."/>
            <person name="Ettema T.J."/>
        </authorList>
    </citation>
    <scope>NUCLEOTIDE SEQUENCE</scope>
</reference>
<dbReference type="EMBL" id="LAZR01000584">
    <property type="protein sequence ID" value="KKN63633.1"/>
    <property type="molecule type" value="Genomic_DNA"/>
</dbReference>
<name>A0A0F9VCU5_9ZZZZ</name>
<evidence type="ECO:0000313" key="1">
    <source>
        <dbReference type="EMBL" id="KKN63633.1"/>
    </source>
</evidence>
<comment type="caution">
    <text evidence="1">The sequence shown here is derived from an EMBL/GenBank/DDBJ whole genome shotgun (WGS) entry which is preliminary data.</text>
</comment>
<accession>A0A0F9VCU5</accession>
<proteinExistence type="predicted"/>
<organism evidence="1">
    <name type="scientific">marine sediment metagenome</name>
    <dbReference type="NCBI Taxonomy" id="412755"/>
    <lineage>
        <taxon>unclassified sequences</taxon>
        <taxon>metagenomes</taxon>
        <taxon>ecological metagenomes</taxon>
    </lineage>
</organism>
<sequence>MLQLIAYNLPETPDADERFPRKSQSLHMRQRCV</sequence>
<dbReference type="AlphaFoldDB" id="A0A0F9VCU5"/>
<protein>
    <submittedName>
        <fullName evidence="1">Uncharacterized protein</fullName>
    </submittedName>
</protein>